<gene>
    <name evidence="4" type="ORF">ADA01nite_18460</name>
</gene>
<evidence type="ECO:0008006" key="6">
    <source>
        <dbReference type="Google" id="ProtNLM"/>
    </source>
</evidence>
<feature type="signal peptide" evidence="1">
    <location>
        <begin position="1"/>
        <end position="25"/>
    </location>
</feature>
<evidence type="ECO:0000259" key="2">
    <source>
        <dbReference type="Pfam" id="PF07486"/>
    </source>
</evidence>
<keyword evidence="1" id="KW-0732">Signal</keyword>
<dbReference type="Pfam" id="PF07833">
    <property type="entry name" value="Cu_amine_oxidN1"/>
    <property type="match status" value="1"/>
</dbReference>
<dbReference type="EMBL" id="BJXX01000078">
    <property type="protein sequence ID" value="GEN34386.1"/>
    <property type="molecule type" value="Genomic_DNA"/>
</dbReference>
<dbReference type="Gene3D" id="3.30.457.10">
    <property type="entry name" value="Copper amine oxidase-like, N-terminal domain"/>
    <property type="match status" value="1"/>
</dbReference>
<dbReference type="Proteomes" id="UP000321157">
    <property type="component" value="Unassembled WGS sequence"/>
</dbReference>
<dbReference type="GO" id="GO:0016787">
    <property type="term" value="F:hydrolase activity"/>
    <property type="evidence" value="ECO:0007669"/>
    <property type="project" value="InterPro"/>
</dbReference>
<dbReference type="Pfam" id="PF07486">
    <property type="entry name" value="Hydrolase_2"/>
    <property type="match status" value="1"/>
</dbReference>
<accession>A0A511V612</accession>
<sequence>MKKRVVAITLAAFFLGTAGINTSEAATSTSVLVDGRAVHTNSLIQNNSMMVPAVFFMNAGVKVGWNKDYQAVTLQKGDMIIGLPSGKNYADVYTKQSGTWKREYLKTTTKDRADGTYIPLRYAAEKSGMEIKGNTSATLSISTQRMTAKPSVQIHSLQNSKYSQEDIQWLYRLTEAEAGGEPYEGKVAVAATVLNRVDSPEWPDTIQDVIFHVVNVNGKSYYQYSPVLDKRIYSAKPSSETIKAVQEALKGKDPSRSALVFYNPAKTDNQWVRSRPVTAKIGSHIFSK</sequence>
<protein>
    <recommendedName>
        <fullName evidence="6">Spore cortex-lytic enzyme</fullName>
    </recommendedName>
</protein>
<feature type="domain" description="Copper amine oxidase-like N-terminal" evidence="3">
    <location>
        <begin position="33"/>
        <end position="134"/>
    </location>
</feature>
<evidence type="ECO:0000259" key="3">
    <source>
        <dbReference type="Pfam" id="PF07833"/>
    </source>
</evidence>
<keyword evidence="5" id="KW-1185">Reference proteome</keyword>
<comment type="caution">
    <text evidence="4">The sequence shown here is derived from an EMBL/GenBank/DDBJ whole genome shotgun (WGS) entry which is preliminary data.</text>
</comment>
<dbReference type="Gene3D" id="6.20.240.60">
    <property type="match status" value="1"/>
</dbReference>
<feature type="chain" id="PRO_5022021561" description="Spore cortex-lytic enzyme" evidence="1">
    <location>
        <begin position="26"/>
        <end position="288"/>
    </location>
</feature>
<evidence type="ECO:0000313" key="4">
    <source>
        <dbReference type="EMBL" id="GEN34386.1"/>
    </source>
</evidence>
<dbReference type="RefSeq" id="WP_146809659.1">
    <property type="nucleotide sequence ID" value="NZ_BJXX01000078.1"/>
</dbReference>
<dbReference type="Gene3D" id="1.10.10.2520">
    <property type="entry name" value="Cell wall hydrolase SleB, domain 1"/>
    <property type="match status" value="1"/>
</dbReference>
<dbReference type="InterPro" id="IPR011105">
    <property type="entry name" value="Cell_wall_hydrolase_SleB"/>
</dbReference>
<dbReference type="InterPro" id="IPR042047">
    <property type="entry name" value="SleB_dom1"/>
</dbReference>
<reference evidence="4 5" key="1">
    <citation type="submission" date="2019-07" db="EMBL/GenBank/DDBJ databases">
        <title>Whole genome shotgun sequence of Aneurinibacillus danicus NBRC 102444.</title>
        <authorList>
            <person name="Hosoyama A."/>
            <person name="Uohara A."/>
            <person name="Ohji S."/>
            <person name="Ichikawa N."/>
        </authorList>
    </citation>
    <scope>NUCLEOTIDE SEQUENCE [LARGE SCALE GENOMIC DNA]</scope>
    <source>
        <strain evidence="4 5">NBRC 102444</strain>
    </source>
</reference>
<evidence type="ECO:0000313" key="5">
    <source>
        <dbReference type="Proteomes" id="UP000321157"/>
    </source>
</evidence>
<dbReference type="OrthoDB" id="9785345at2"/>
<organism evidence="4 5">
    <name type="scientific">Aneurinibacillus danicus</name>
    <dbReference type="NCBI Taxonomy" id="267746"/>
    <lineage>
        <taxon>Bacteria</taxon>
        <taxon>Bacillati</taxon>
        <taxon>Bacillota</taxon>
        <taxon>Bacilli</taxon>
        <taxon>Bacillales</taxon>
        <taxon>Paenibacillaceae</taxon>
        <taxon>Aneurinibacillus group</taxon>
        <taxon>Aneurinibacillus</taxon>
    </lineage>
</organism>
<dbReference type="InterPro" id="IPR012854">
    <property type="entry name" value="Cu_amine_oxidase-like_N"/>
</dbReference>
<name>A0A511V612_9BACL</name>
<evidence type="ECO:0000256" key="1">
    <source>
        <dbReference type="SAM" id="SignalP"/>
    </source>
</evidence>
<proteinExistence type="predicted"/>
<dbReference type="SUPFAM" id="SSF55383">
    <property type="entry name" value="Copper amine oxidase, domain N"/>
    <property type="match status" value="1"/>
</dbReference>
<dbReference type="AlphaFoldDB" id="A0A511V612"/>
<feature type="domain" description="Cell wall hydrolase SleB" evidence="2">
    <location>
        <begin position="180"/>
        <end position="286"/>
    </location>
</feature>
<dbReference type="InterPro" id="IPR036582">
    <property type="entry name" value="Mao_N_sf"/>
</dbReference>